<keyword evidence="7" id="KW-1185">Reference proteome</keyword>
<dbReference type="Proteomes" id="UP000789833">
    <property type="component" value="Unassembled WGS sequence"/>
</dbReference>
<name>A0ABN8ABV3_9BACI</name>
<dbReference type="Gene3D" id="3.30.70.270">
    <property type="match status" value="1"/>
</dbReference>
<sequence>MKPNVYSLIIGYILLKRTYIRFWRGAMVVNINYSKMPNNKILCVDMKSFYASCSAVIKGLNPLTCYLAVVGDTERQGSVVLAASPMLKKEFGIKTGSRRFEIPDGKGIHIVNPQMASYLRISTEITRLFNRYVPKSAIHTYSVDESFLQIDGAEGIWGDATTIAHKIREAMDREIQLPCAIGIGPNMLMSKLCLDLEAKKEGVAEWTYEDVKEKLWRLSPLREMWGIGSRVEKTLNSMGIFNVGQLANYPLELLEKKFGVMGNQLYHHAWGIDLSELGAPIVQGQISFGKSQILMRDYTNPKEVKHVILEICEEVARRTRHHRKAGRTISLGIGYSRDELGGGFYRSRTMERASNITMDLYRTCLELFEENYQSKTVRKIAISLSNIVDDNEMQLSLFELEQPKKRELGYVMDTIRGKYGSKALLRAVSYTNAGTAVHRSRLIGGHKS</sequence>
<protein>
    <submittedName>
        <fullName evidence="6">DNA polymerase IV</fullName>
        <ecNumber evidence="6">2.7.7.7</ecNumber>
    </submittedName>
</protein>
<dbReference type="SUPFAM" id="SSF56672">
    <property type="entry name" value="DNA/RNA polymerases"/>
    <property type="match status" value="1"/>
</dbReference>
<gene>
    <name evidence="6" type="primary">dinB_2</name>
    <name evidence="6" type="ORF">BACCIP111883_02300</name>
</gene>
<dbReference type="InterPro" id="IPR036775">
    <property type="entry name" value="DNA_pol_Y-fam_lit_finger_sf"/>
</dbReference>
<keyword evidence="3" id="KW-0227">DNA damage</keyword>
<reference evidence="6 7" key="1">
    <citation type="submission" date="2021-10" db="EMBL/GenBank/DDBJ databases">
        <authorList>
            <person name="Criscuolo A."/>
        </authorList>
    </citation>
    <scope>NUCLEOTIDE SEQUENCE [LARGE SCALE GENOMIC DNA]</scope>
    <source>
        <strain evidence="7">CIP 111883</strain>
    </source>
</reference>
<evidence type="ECO:0000256" key="4">
    <source>
        <dbReference type="ARBA" id="ARBA00022932"/>
    </source>
</evidence>
<dbReference type="GO" id="GO:0003887">
    <property type="term" value="F:DNA-directed DNA polymerase activity"/>
    <property type="evidence" value="ECO:0007669"/>
    <property type="project" value="UniProtKB-EC"/>
</dbReference>
<dbReference type="Gene3D" id="1.10.150.20">
    <property type="entry name" value="5' to 3' exonuclease, C-terminal subdomain"/>
    <property type="match status" value="1"/>
</dbReference>
<dbReference type="PROSITE" id="PS50173">
    <property type="entry name" value="UMUC"/>
    <property type="match status" value="1"/>
</dbReference>
<dbReference type="Pfam" id="PF11799">
    <property type="entry name" value="IMS_C"/>
    <property type="match status" value="1"/>
</dbReference>
<dbReference type="Gene3D" id="3.30.1490.100">
    <property type="entry name" value="DNA polymerase, Y-family, little finger domain"/>
    <property type="match status" value="1"/>
</dbReference>
<evidence type="ECO:0000256" key="2">
    <source>
        <dbReference type="ARBA" id="ARBA00022457"/>
    </source>
</evidence>
<evidence type="ECO:0000256" key="3">
    <source>
        <dbReference type="ARBA" id="ARBA00022763"/>
    </source>
</evidence>
<evidence type="ECO:0000259" key="5">
    <source>
        <dbReference type="PROSITE" id="PS50173"/>
    </source>
</evidence>
<proteinExistence type="inferred from homology"/>
<dbReference type="SUPFAM" id="SSF100879">
    <property type="entry name" value="Lesion bypass DNA polymerase (Y-family), little finger domain"/>
    <property type="match status" value="1"/>
</dbReference>
<keyword evidence="6" id="KW-0808">Transferase</keyword>
<dbReference type="CDD" id="cd01700">
    <property type="entry name" value="PolY_Pol_V_umuC"/>
    <property type="match status" value="1"/>
</dbReference>
<dbReference type="InterPro" id="IPR024728">
    <property type="entry name" value="PolY_HhH_motif"/>
</dbReference>
<accession>A0ABN8ABV3</accession>
<dbReference type="PANTHER" id="PTHR11076:SF35">
    <property type="entry name" value="DNA REPAIR PROTEIN HOMOLOG YOBH"/>
    <property type="match status" value="1"/>
</dbReference>
<dbReference type="InterPro" id="IPR001126">
    <property type="entry name" value="UmuC"/>
</dbReference>
<evidence type="ECO:0000256" key="1">
    <source>
        <dbReference type="ARBA" id="ARBA00010945"/>
    </source>
</evidence>
<feature type="domain" description="UmuC" evidence="5">
    <location>
        <begin position="41"/>
        <end position="228"/>
    </location>
</feature>
<comment type="similarity">
    <text evidence="1">Belongs to the DNA polymerase type-Y family.</text>
</comment>
<evidence type="ECO:0000313" key="6">
    <source>
        <dbReference type="EMBL" id="CAG9621527.1"/>
    </source>
</evidence>
<comment type="caution">
    <text evidence="6">The sequence shown here is derived from an EMBL/GenBank/DDBJ whole genome shotgun (WGS) entry which is preliminary data.</text>
</comment>
<dbReference type="Pfam" id="PF00817">
    <property type="entry name" value="IMS"/>
    <property type="match status" value="1"/>
</dbReference>
<dbReference type="Gene3D" id="3.40.1170.60">
    <property type="match status" value="1"/>
</dbReference>
<keyword evidence="2" id="KW-0515">Mutator protein</keyword>
<dbReference type="EMBL" id="CAKJTJ010000011">
    <property type="protein sequence ID" value="CAG9621527.1"/>
    <property type="molecule type" value="Genomic_DNA"/>
</dbReference>
<keyword evidence="6" id="KW-0548">Nucleotidyltransferase</keyword>
<dbReference type="InterPro" id="IPR017961">
    <property type="entry name" value="DNA_pol_Y-fam_little_finger"/>
</dbReference>
<dbReference type="InterPro" id="IPR043128">
    <property type="entry name" value="Rev_trsase/Diguanyl_cyclase"/>
</dbReference>
<dbReference type="EC" id="2.7.7.7" evidence="6"/>
<evidence type="ECO:0000313" key="7">
    <source>
        <dbReference type="Proteomes" id="UP000789833"/>
    </source>
</evidence>
<keyword evidence="4" id="KW-0239">DNA-directed DNA polymerase</keyword>
<organism evidence="6 7">
    <name type="scientific">Sutcliffiella rhizosphaerae</name>
    <dbReference type="NCBI Taxonomy" id="2880967"/>
    <lineage>
        <taxon>Bacteria</taxon>
        <taxon>Bacillati</taxon>
        <taxon>Bacillota</taxon>
        <taxon>Bacilli</taxon>
        <taxon>Bacillales</taxon>
        <taxon>Bacillaceae</taxon>
        <taxon>Sutcliffiella</taxon>
    </lineage>
</organism>
<dbReference type="Pfam" id="PF11798">
    <property type="entry name" value="IMS_HHH"/>
    <property type="match status" value="1"/>
</dbReference>
<dbReference type="PANTHER" id="PTHR11076">
    <property type="entry name" value="DNA REPAIR POLYMERASE UMUC / TRANSFERASE FAMILY MEMBER"/>
    <property type="match status" value="1"/>
</dbReference>
<dbReference type="InterPro" id="IPR043502">
    <property type="entry name" value="DNA/RNA_pol_sf"/>
</dbReference>
<dbReference type="InterPro" id="IPR050116">
    <property type="entry name" value="DNA_polymerase-Y"/>
</dbReference>